<dbReference type="NCBIfam" id="TIGR03592">
    <property type="entry name" value="yidC_oxa1_cterm"/>
    <property type="match status" value="1"/>
</dbReference>
<keyword evidence="14" id="KW-1185">Reference proteome</keyword>
<keyword evidence="4" id="KW-0999">Mitochondrion inner membrane</keyword>
<evidence type="ECO:0000256" key="4">
    <source>
        <dbReference type="ARBA" id="ARBA00022792"/>
    </source>
</evidence>
<reference evidence="13 14" key="1">
    <citation type="journal article" date="2017" name="Gigascience">
        <title>Draft genome of the honey bee ectoparasitic mite, Tropilaelaps mercedesae, is shaped by the parasitic life history.</title>
        <authorList>
            <person name="Dong X."/>
            <person name="Armstrong S.D."/>
            <person name="Xia D."/>
            <person name="Makepeace B.L."/>
            <person name="Darby A.C."/>
            <person name="Kadowaki T."/>
        </authorList>
    </citation>
    <scope>NUCLEOTIDE SEQUENCE [LARGE SCALE GENOMIC DNA]</scope>
    <source>
        <strain evidence="13">Wuxi-XJTLU</strain>
    </source>
</reference>
<comment type="subcellular location">
    <subcellularLocation>
        <location evidence="9">Membrane</location>
        <topology evidence="9">Multi-pass membrane protein</topology>
    </subcellularLocation>
    <subcellularLocation>
        <location evidence="1">Mitochondrion inner membrane</location>
        <topology evidence="1">Multi-pass membrane protein</topology>
    </subcellularLocation>
</comment>
<evidence type="ECO:0000256" key="5">
    <source>
        <dbReference type="ARBA" id="ARBA00022946"/>
    </source>
</evidence>
<accession>A0A1V9WZB9</accession>
<dbReference type="Pfam" id="PF02096">
    <property type="entry name" value="60KD_IMP"/>
    <property type="match status" value="1"/>
</dbReference>
<dbReference type="Proteomes" id="UP000192247">
    <property type="component" value="Unassembled WGS sequence"/>
</dbReference>
<evidence type="ECO:0000256" key="3">
    <source>
        <dbReference type="ARBA" id="ARBA00022692"/>
    </source>
</evidence>
<feature type="compositionally biased region" description="Basic and acidic residues" evidence="10">
    <location>
        <begin position="412"/>
        <end position="426"/>
    </location>
</feature>
<sequence>MLLYACRIAARRGFGARLRMNTSQFTESLSLVRSLSTTDRVFAAESVAAGSSASVEYQDGPSSAGTSFHSPSDVLNDPALYTNAAGDLDLSKLAEGLSSDLISAGGGTPSLTDLGLGGWTPSGLLQTALNELHQAGLPWWASIAISTLAIRLLMFPLVIKCRRNALRLNNYMPEVMALQLRMTEARIAGNYIEIEKAANDLMAFYKEKDVSPLKGFIPAFLQASAPFFISFFFALKGMANLPMESMKVGGLSWFTDLTVPDPLYILPLLTSVTVFAALEVGAETGVKTNQMNRLRMVLRVIPFAMFPLTMSFPAAVLCYWATSNTFTLCQVAFLNIPAVSRYFDIPDAIHHATIAPPMTLDRQKLLQSFREAVKNAKITSEVEERARLAVMREMRDEKLDGKKAKSAPRQPDPIRVKAIEHKGKLD</sequence>
<comment type="caution">
    <text evidence="13">The sequence shown here is derived from an EMBL/GenBank/DDBJ whole genome shotgun (WGS) entry which is preliminary data.</text>
</comment>
<proteinExistence type="inferred from homology"/>
<evidence type="ECO:0000313" key="14">
    <source>
        <dbReference type="Proteomes" id="UP000192247"/>
    </source>
</evidence>
<dbReference type="AlphaFoldDB" id="A0A1V9WZB9"/>
<dbReference type="InterPro" id="IPR001708">
    <property type="entry name" value="YidC/ALB3/OXA1/COX18"/>
</dbReference>
<feature type="transmembrane region" description="Helical" evidence="11">
    <location>
        <begin position="216"/>
        <end position="235"/>
    </location>
</feature>
<dbReference type="STRING" id="418985.A0A1V9WZB9"/>
<feature type="region of interest" description="Disordered" evidence="10">
    <location>
        <begin position="397"/>
        <end position="426"/>
    </location>
</feature>
<dbReference type="GO" id="GO:0005743">
    <property type="term" value="C:mitochondrial inner membrane"/>
    <property type="evidence" value="ECO:0007669"/>
    <property type="project" value="UniProtKB-SubCell"/>
</dbReference>
<dbReference type="InParanoid" id="A0A1V9WZB9"/>
<dbReference type="InterPro" id="IPR028055">
    <property type="entry name" value="YidC/Oxa/ALB_C"/>
</dbReference>
<feature type="transmembrane region" description="Helical" evidence="11">
    <location>
        <begin position="263"/>
        <end position="282"/>
    </location>
</feature>
<feature type="transmembrane region" description="Helical" evidence="11">
    <location>
        <begin position="303"/>
        <end position="322"/>
    </location>
</feature>
<evidence type="ECO:0000256" key="8">
    <source>
        <dbReference type="ARBA" id="ARBA00023136"/>
    </source>
</evidence>
<keyword evidence="6 11" id="KW-1133">Transmembrane helix</keyword>
<organism evidence="13 14">
    <name type="scientific">Tropilaelaps mercedesae</name>
    <dbReference type="NCBI Taxonomy" id="418985"/>
    <lineage>
        <taxon>Eukaryota</taxon>
        <taxon>Metazoa</taxon>
        <taxon>Ecdysozoa</taxon>
        <taxon>Arthropoda</taxon>
        <taxon>Chelicerata</taxon>
        <taxon>Arachnida</taxon>
        <taxon>Acari</taxon>
        <taxon>Parasitiformes</taxon>
        <taxon>Mesostigmata</taxon>
        <taxon>Gamasina</taxon>
        <taxon>Dermanyssoidea</taxon>
        <taxon>Laelapidae</taxon>
        <taxon>Tropilaelaps</taxon>
    </lineage>
</organism>
<evidence type="ECO:0000256" key="1">
    <source>
        <dbReference type="ARBA" id="ARBA00004448"/>
    </source>
</evidence>
<feature type="transmembrane region" description="Helical" evidence="11">
    <location>
        <begin position="139"/>
        <end position="159"/>
    </location>
</feature>
<evidence type="ECO:0000313" key="13">
    <source>
        <dbReference type="EMBL" id="OQR66620.1"/>
    </source>
</evidence>
<evidence type="ECO:0000259" key="12">
    <source>
        <dbReference type="Pfam" id="PF02096"/>
    </source>
</evidence>
<dbReference type="PANTHER" id="PTHR12428">
    <property type="entry name" value="OXA1"/>
    <property type="match status" value="1"/>
</dbReference>
<keyword evidence="5" id="KW-0809">Transit peptide</keyword>
<evidence type="ECO:0000256" key="10">
    <source>
        <dbReference type="SAM" id="MobiDB-lite"/>
    </source>
</evidence>
<evidence type="ECO:0000256" key="9">
    <source>
        <dbReference type="RuleBase" id="RU003945"/>
    </source>
</evidence>
<dbReference type="GO" id="GO:0032977">
    <property type="term" value="F:membrane insertase activity"/>
    <property type="evidence" value="ECO:0007669"/>
    <property type="project" value="InterPro"/>
</dbReference>
<dbReference type="OrthoDB" id="2148490at2759"/>
<keyword evidence="3 9" id="KW-0812">Transmembrane</keyword>
<dbReference type="GO" id="GO:0032979">
    <property type="term" value="P:protein insertion into mitochondrial inner membrane from matrix"/>
    <property type="evidence" value="ECO:0007669"/>
    <property type="project" value="TreeGrafter"/>
</dbReference>
<name>A0A1V9WZB9_9ACAR</name>
<evidence type="ECO:0000256" key="7">
    <source>
        <dbReference type="ARBA" id="ARBA00023128"/>
    </source>
</evidence>
<keyword evidence="7" id="KW-0496">Mitochondrion</keyword>
<feature type="domain" description="Membrane insertase YidC/Oxa/ALB C-terminal" evidence="12">
    <location>
        <begin position="139"/>
        <end position="335"/>
    </location>
</feature>
<evidence type="ECO:0000256" key="6">
    <source>
        <dbReference type="ARBA" id="ARBA00022989"/>
    </source>
</evidence>
<protein>
    <submittedName>
        <fullName evidence="13">Mitochondrial inner membrane protein OXA1L-like</fullName>
    </submittedName>
</protein>
<comment type="similarity">
    <text evidence="2 9">Belongs to the OXA1/ALB3/YidC family.</text>
</comment>
<dbReference type="CDD" id="cd20069">
    <property type="entry name" value="5TM_Oxa1-like"/>
    <property type="match status" value="1"/>
</dbReference>
<evidence type="ECO:0000256" key="11">
    <source>
        <dbReference type="SAM" id="Phobius"/>
    </source>
</evidence>
<dbReference type="PANTHER" id="PTHR12428:SF66">
    <property type="entry name" value="MITOCHONDRIAL INNER MEMBRANE PROTEIN OXA1L"/>
    <property type="match status" value="1"/>
</dbReference>
<gene>
    <name evidence="13" type="ORF">BIW11_14029</name>
</gene>
<keyword evidence="8 11" id="KW-0472">Membrane</keyword>
<evidence type="ECO:0000256" key="2">
    <source>
        <dbReference type="ARBA" id="ARBA00009877"/>
    </source>
</evidence>
<dbReference type="EMBL" id="MNPL01031699">
    <property type="protein sequence ID" value="OQR66620.1"/>
    <property type="molecule type" value="Genomic_DNA"/>
</dbReference>